<dbReference type="InterPro" id="IPR011035">
    <property type="entry name" value="Ribosomal_bL25/Gln-tRNA_synth"/>
</dbReference>
<dbReference type="SUPFAM" id="SSF52374">
    <property type="entry name" value="Nucleotidylyl transferase"/>
    <property type="match status" value="1"/>
</dbReference>
<evidence type="ECO:0000256" key="8">
    <source>
        <dbReference type="ARBA" id="ARBA00023146"/>
    </source>
</evidence>
<proteinExistence type="inferred from homology"/>
<name>A0ABY8CGD0_9ARCH</name>
<evidence type="ECO:0000259" key="11">
    <source>
        <dbReference type="Pfam" id="PF00749"/>
    </source>
</evidence>
<evidence type="ECO:0000256" key="1">
    <source>
        <dbReference type="ARBA" id="ARBA00004496"/>
    </source>
</evidence>
<dbReference type="InterPro" id="IPR050132">
    <property type="entry name" value="Gln/Glu-tRNA_Ligase"/>
</dbReference>
<evidence type="ECO:0000256" key="6">
    <source>
        <dbReference type="ARBA" id="ARBA00022840"/>
    </source>
</evidence>
<dbReference type="PRINTS" id="PR00987">
    <property type="entry name" value="TRNASYNTHGLU"/>
</dbReference>
<dbReference type="InterPro" id="IPR001412">
    <property type="entry name" value="aa-tRNA-synth_I_CS"/>
</dbReference>
<keyword evidence="8 10" id="KW-0030">Aminoacyl-tRNA synthetase</keyword>
<dbReference type="Pfam" id="PF03950">
    <property type="entry name" value="tRNA-synt_1c_C"/>
    <property type="match status" value="1"/>
</dbReference>
<evidence type="ECO:0000256" key="7">
    <source>
        <dbReference type="ARBA" id="ARBA00022917"/>
    </source>
</evidence>
<comment type="catalytic activity">
    <reaction evidence="9 10">
        <text>tRNA(Glu) + L-glutamate + ATP = L-glutamyl-tRNA(Glu) + AMP + diphosphate</text>
        <dbReference type="Rhea" id="RHEA:23540"/>
        <dbReference type="Rhea" id="RHEA-COMP:9663"/>
        <dbReference type="Rhea" id="RHEA-COMP:9680"/>
        <dbReference type="ChEBI" id="CHEBI:29985"/>
        <dbReference type="ChEBI" id="CHEBI:30616"/>
        <dbReference type="ChEBI" id="CHEBI:33019"/>
        <dbReference type="ChEBI" id="CHEBI:78442"/>
        <dbReference type="ChEBI" id="CHEBI:78520"/>
        <dbReference type="ChEBI" id="CHEBI:456215"/>
        <dbReference type="EC" id="6.1.1.17"/>
    </reaction>
</comment>
<dbReference type="RefSeq" id="WP_347721622.1">
    <property type="nucleotide sequence ID" value="NZ_CP104395.1"/>
</dbReference>
<organism evidence="13 14">
    <name type="scientific">Candidatus Nanohalococcus occultus</name>
    <dbReference type="NCBI Taxonomy" id="2978047"/>
    <lineage>
        <taxon>Archaea</taxon>
        <taxon>Candidatus Nanohalarchaeota</taxon>
        <taxon>Candidatus Nanohalarchaeota incertae sedis</taxon>
        <taxon>Candidatus Nanohalococcus</taxon>
    </lineage>
</organism>
<keyword evidence="5 10" id="KW-0547">Nucleotide-binding</keyword>
<evidence type="ECO:0000256" key="4">
    <source>
        <dbReference type="ARBA" id="ARBA00022598"/>
    </source>
</evidence>
<dbReference type="PANTHER" id="PTHR43097:SF5">
    <property type="entry name" value="GLUTAMATE--TRNA LIGASE"/>
    <property type="match status" value="1"/>
</dbReference>
<dbReference type="InterPro" id="IPR020059">
    <property type="entry name" value="Glu/Gln-tRNA-synth_Ib_codon-bd"/>
</dbReference>
<reference evidence="13 14" key="1">
    <citation type="submission" date="2022-09" db="EMBL/GenBank/DDBJ databases">
        <title>Xylan utilization by haloarchaea-nanohaloarchaea associations.</title>
        <authorList>
            <person name="Yakimov M."/>
        </authorList>
    </citation>
    <scope>NUCLEOTIDE SEQUENCE [LARGE SCALE GENOMIC DNA]</scope>
    <source>
        <strain evidence="13 14">SVXNc</strain>
    </source>
</reference>
<sequence>MELEEVARKFALRNAVEHEGTANPGSVIGQIINEAGAEPQEAQEIAGKIVSEVNQMSLEEQTEKLQSYEFEEKEHEHDPIPDLDVDEDEEVVVRFAPNPNGPPHLGHARGMTINGELRDKYDGKLILRYDDTDPVTKRPLKQAYEMYAEDFEWLGYKPDEIRYSSKNFDTYIEYAEKLIEKGKAYVCKCSQEEGQKYRNEGEACPHRDQSAEENAEMWDQMKNGGLDEGDATLKIKTDIEHKNPAVRDFVAFRIIEDPDHPITGDEYRVWPMLDFAGGIEDHVMGTTHIVRGKDLRASTDRQKYVYDYFGWEYPDVRYWGTVQVSGFDAPMSTSTIAQMVADGELEGWDDPRCGTLRALRKRGFQPEAIKEFFIEMGVTEKDAEASVETLESKNRDIVESSSRHFFVENPVEIKVNGFPEDKKAVLPLHPDHPDRGDRNIELDRENNALKILIEKQDLEDGFMRLKGLCNIEVEKDTAEFVEGDHTKAVERDAPIVHWLPASSPKATLVYPDGSEVSGKIEKADIEIGEVIQFERVGFARKDADSEYYFTHR</sequence>
<dbReference type="Pfam" id="PF00749">
    <property type="entry name" value="tRNA-synt_1c"/>
    <property type="match status" value="1"/>
</dbReference>
<dbReference type="Gene3D" id="2.40.240.100">
    <property type="match status" value="1"/>
</dbReference>
<feature type="domain" description="Glutamyl/glutaminyl-tRNA synthetase class Ib catalytic" evidence="11">
    <location>
        <begin position="90"/>
        <end position="396"/>
    </location>
</feature>
<dbReference type="InterPro" id="IPR020058">
    <property type="entry name" value="Glu/Gln-tRNA-synth_Ib_cat-dom"/>
</dbReference>
<comment type="function">
    <text evidence="10">Catalyzes the attachment of glutamate to tRNA(Glu) in a two-step reaction: glutamate is first activated by ATP to form Glu-AMP and then transferred to the acceptor end of tRNA(Glu).</text>
</comment>
<dbReference type="NCBIfam" id="TIGR00463">
    <property type="entry name" value="gltX_arch"/>
    <property type="match status" value="1"/>
</dbReference>
<dbReference type="EC" id="6.1.1.17" evidence="10"/>
<feature type="short sequence motif" description="'HIGH' region" evidence="10">
    <location>
        <begin position="97"/>
        <end position="107"/>
    </location>
</feature>
<feature type="domain" description="Glutamyl/glutaminyl-tRNA synthetase class Ib anti-codon binding" evidence="12">
    <location>
        <begin position="402"/>
        <end position="483"/>
    </location>
</feature>
<comment type="subcellular location">
    <subcellularLocation>
        <location evidence="1 10">Cytoplasm</location>
    </subcellularLocation>
</comment>
<dbReference type="GeneID" id="90590220"/>
<comment type="similarity">
    <text evidence="2 10">Belongs to the class-I aminoacyl-tRNA synthetase family. Glutamate--tRNA ligase type 2 subfamily.</text>
</comment>
<evidence type="ECO:0000256" key="5">
    <source>
        <dbReference type="ARBA" id="ARBA00022741"/>
    </source>
</evidence>
<dbReference type="InterPro" id="IPR000924">
    <property type="entry name" value="Glu/Gln-tRNA-synth"/>
</dbReference>
<evidence type="ECO:0000256" key="3">
    <source>
        <dbReference type="ARBA" id="ARBA00022490"/>
    </source>
</evidence>
<dbReference type="Gene3D" id="2.40.240.10">
    <property type="entry name" value="Ribosomal Protein L25, Chain P"/>
    <property type="match status" value="1"/>
</dbReference>
<accession>A0ABY8CGD0</accession>
<dbReference type="InterPro" id="IPR020056">
    <property type="entry name" value="Rbsml_bL25/Gln-tRNA_synth_N"/>
</dbReference>
<dbReference type="Proteomes" id="UP001218034">
    <property type="component" value="Chromosome"/>
</dbReference>
<dbReference type="PANTHER" id="PTHR43097">
    <property type="entry name" value="GLUTAMINE-TRNA LIGASE"/>
    <property type="match status" value="1"/>
</dbReference>
<keyword evidence="3 10" id="KW-0963">Cytoplasm</keyword>
<dbReference type="SUPFAM" id="SSF50715">
    <property type="entry name" value="Ribosomal protein L25-like"/>
    <property type="match status" value="1"/>
</dbReference>
<evidence type="ECO:0000256" key="2">
    <source>
        <dbReference type="ARBA" id="ARBA00008927"/>
    </source>
</evidence>
<dbReference type="GO" id="GO:0004818">
    <property type="term" value="F:glutamate-tRNA ligase activity"/>
    <property type="evidence" value="ECO:0007669"/>
    <property type="project" value="UniProtKB-EC"/>
</dbReference>
<gene>
    <name evidence="13" type="primary">glnS</name>
    <name evidence="10" type="synonym">gltX</name>
    <name evidence="13" type="ORF">SVXNc_0783</name>
</gene>
<dbReference type="InterPro" id="IPR004526">
    <property type="entry name" value="Glu-tRNA-synth_arc/euk"/>
</dbReference>
<dbReference type="PROSITE" id="PS00178">
    <property type="entry name" value="AA_TRNA_LIGASE_I"/>
    <property type="match status" value="1"/>
</dbReference>
<evidence type="ECO:0000313" key="14">
    <source>
        <dbReference type="Proteomes" id="UP001218034"/>
    </source>
</evidence>
<protein>
    <recommendedName>
        <fullName evidence="10">Glutamate--tRNA ligase</fullName>
        <ecNumber evidence="10">6.1.1.17</ecNumber>
    </recommendedName>
    <alternativeName>
        <fullName evidence="10">Glutamyl-tRNA synthetase</fullName>
        <shortName evidence="10">GluRS</shortName>
    </alternativeName>
</protein>
<evidence type="ECO:0000313" key="13">
    <source>
        <dbReference type="EMBL" id="WEL19790.1"/>
    </source>
</evidence>
<dbReference type="NCBIfam" id="NF003169">
    <property type="entry name" value="PRK04156.1"/>
    <property type="match status" value="1"/>
</dbReference>
<dbReference type="Gene3D" id="3.40.50.620">
    <property type="entry name" value="HUPs"/>
    <property type="match status" value="1"/>
</dbReference>
<dbReference type="InterPro" id="IPR014729">
    <property type="entry name" value="Rossmann-like_a/b/a_fold"/>
</dbReference>
<dbReference type="HAMAP" id="MF_02076">
    <property type="entry name" value="Glu_tRNA_synth_type2"/>
    <property type="match status" value="1"/>
</dbReference>
<keyword evidence="4 10" id="KW-0436">Ligase</keyword>
<keyword evidence="6 10" id="KW-0067">ATP-binding</keyword>
<keyword evidence="7 10" id="KW-0648">Protein biosynthesis</keyword>
<evidence type="ECO:0000259" key="12">
    <source>
        <dbReference type="Pfam" id="PF03950"/>
    </source>
</evidence>
<keyword evidence="14" id="KW-1185">Reference proteome</keyword>
<evidence type="ECO:0000256" key="9">
    <source>
        <dbReference type="ARBA" id="ARBA00048351"/>
    </source>
</evidence>
<dbReference type="EMBL" id="CP104395">
    <property type="protein sequence ID" value="WEL19790.1"/>
    <property type="molecule type" value="Genomic_DNA"/>
</dbReference>
<evidence type="ECO:0000256" key="10">
    <source>
        <dbReference type="HAMAP-Rule" id="MF_02076"/>
    </source>
</evidence>